<accession>A0A543F977</accession>
<gene>
    <name evidence="2" type="ORF">FB390_2009</name>
</gene>
<dbReference type="Gene3D" id="3.40.710.10">
    <property type="entry name" value="DD-peptidase/beta-lactamase superfamily"/>
    <property type="match status" value="1"/>
</dbReference>
<keyword evidence="2" id="KW-0121">Carboxypeptidase</keyword>
<proteinExistence type="predicted"/>
<dbReference type="PANTHER" id="PTHR46825:SF7">
    <property type="entry name" value="D-ALANYL-D-ALANINE CARBOXYPEPTIDASE"/>
    <property type="match status" value="1"/>
</dbReference>
<reference evidence="2 3" key="1">
    <citation type="submission" date="2019-06" db="EMBL/GenBank/DDBJ databases">
        <title>Sequencing the genomes of 1000 actinobacteria strains.</title>
        <authorList>
            <person name="Klenk H.-P."/>
        </authorList>
    </citation>
    <scope>NUCLEOTIDE SEQUENCE [LARGE SCALE GENOMIC DNA]</scope>
    <source>
        <strain evidence="2 3">DSM 103495</strain>
    </source>
</reference>
<feature type="domain" description="Beta-lactamase-related" evidence="1">
    <location>
        <begin position="64"/>
        <end position="379"/>
    </location>
</feature>
<dbReference type="InterPro" id="IPR012338">
    <property type="entry name" value="Beta-lactam/transpept-like"/>
</dbReference>
<keyword evidence="2" id="KW-0378">Hydrolase</keyword>
<dbReference type="InterPro" id="IPR050491">
    <property type="entry name" value="AmpC-like"/>
</dbReference>
<protein>
    <submittedName>
        <fullName evidence="2">D-alanyl-D-alanine carboxypeptidase</fullName>
    </submittedName>
</protein>
<keyword evidence="2" id="KW-0645">Protease</keyword>
<evidence type="ECO:0000313" key="3">
    <source>
        <dbReference type="Proteomes" id="UP000316331"/>
    </source>
</evidence>
<evidence type="ECO:0000313" key="2">
    <source>
        <dbReference type="EMBL" id="TQM30385.1"/>
    </source>
</evidence>
<dbReference type="GO" id="GO:0004180">
    <property type="term" value="F:carboxypeptidase activity"/>
    <property type="evidence" value="ECO:0007669"/>
    <property type="project" value="UniProtKB-KW"/>
</dbReference>
<name>A0A543F977_9NOCA</name>
<evidence type="ECO:0000259" key="1">
    <source>
        <dbReference type="Pfam" id="PF00144"/>
    </source>
</evidence>
<keyword evidence="3" id="KW-1185">Reference proteome</keyword>
<dbReference type="PANTHER" id="PTHR46825">
    <property type="entry name" value="D-ALANYL-D-ALANINE-CARBOXYPEPTIDASE/ENDOPEPTIDASE AMPH"/>
    <property type="match status" value="1"/>
</dbReference>
<comment type="caution">
    <text evidence="2">The sequence shown here is derived from an EMBL/GenBank/DDBJ whole genome shotgun (WGS) entry which is preliminary data.</text>
</comment>
<dbReference type="InterPro" id="IPR001466">
    <property type="entry name" value="Beta-lactam-related"/>
</dbReference>
<dbReference type="Pfam" id="PF00144">
    <property type="entry name" value="Beta-lactamase"/>
    <property type="match status" value="1"/>
</dbReference>
<dbReference type="AlphaFoldDB" id="A0A543F977"/>
<dbReference type="SUPFAM" id="SSF56601">
    <property type="entry name" value="beta-lactamase/transpeptidase-like"/>
    <property type="match status" value="1"/>
</dbReference>
<dbReference type="Proteomes" id="UP000316331">
    <property type="component" value="Unassembled WGS sequence"/>
</dbReference>
<sequence length="390" mass="40567">MVPDAGEVRGAYRRGMRLVPIVVTVSAVALLAGGCAAESATESAGVSDARVVAVQEDIDRVVGAGVTGAIATVTENGETVVRTAGVADIGTDAPIPTQPAQQTRVGSVTKTFTSALVLQLVAEEKVRLDEPIDTYLPGLLRGDGIDGGAITVRQILRHQSGLPDFADDPRADEYRAGVENRTMTPAEAIAIVNGGRGEFAPGERYGYSNANYLVAGMLIERVTGAPYAEELERRILKPLGLADTYLPGPGERDIRGPHPAGYATLDGVVTDVSRIEPSIPWAAGGLVSSGTDLNRFYGALLAGRVLEAAELQQMRDGVPIDPESGTAYGLGLGSIRLPCGAEYFGHSGGIHGYNTVSGATVDGRAITVALTKAPETEPDLIGMLEHALCP</sequence>
<organism evidence="2 3">
    <name type="scientific">Nocardia bhagyanarayanae</name>
    <dbReference type="NCBI Taxonomy" id="1215925"/>
    <lineage>
        <taxon>Bacteria</taxon>
        <taxon>Bacillati</taxon>
        <taxon>Actinomycetota</taxon>
        <taxon>Actinomycetes</taxon>
        <taxon>Mycobacteriales</taxon>
        <taxon>Nocardiaceae</taxon>
        <taxon>Nocardia</taxon>
    </lineage>
</organism>
<dbReference type="EMBL" id="VFPG01000001">
    <property type="protein sequence ID" value="TQM30385.1"/>
    <property type="molecule type" value="Genomic_DNA"/>
</dbReference>